<dbReference type="Pfam" id="PF00147">
    <property type="entry name" value="Fibrinogen_C"/>
    <property type="match status" value="1"/>
</dbReference>
<dbReference type="SUPFAM" id="SSF56496">
    <property type="entry name" value="Fibrinogen C-terminal domain-like"/>
    <property type="match status" value="1"/>
</dbReference>
<protein>
    <recommendedName>
        <fullName evidence="2">Fibrinogen C-terminal domain-containing protein</fullName>
    </recommendedName>
</protein>
<evidence type="ECO:0000256" key="1">
    <source>
        <dbReference type="ARBA" id="ARBA00023157"/>
    </source>
</evidence>
<gene>
    <name evidence="3" type="ORF">MNOR_LOCUS40803</name>
</gene>
<dbReference type="PANTHER" id="PTHR19143:SF458">
    <property type="entry name" value="FIBRINOGEN C-TERMINAL DOMAIN-CONTAINING PROTEIN-RELATED"/>
    <property type="match status" value="1"/>
</dbReference>
<dbReference type="Gene3D" id="3.90.215.10">
    <property type="entry name" value="Gamma Fibrinogen, chain A, domain 1"/>
    <property type="match status" value="1"/>
</dbReference>
<dbReference type="InterPro" id="IPR014716">
    <property type="entry name" value="Fibrinogen_a/b/g_C_1"/>
</dbReference>
<dbReference type="PANTHER" id="PTHR19143">
    <property type="entry name" value="FIBRINOGEN/TENASCIN/ANGIOPOEITIN"/>
    <property type="match status" value="1"/>
</dbReference>
<dbReference type="GO" id="GO:0005615">
    <property type="term" value="C:extracellular space"/>
    <property type="evidence" value="ECO:0007669"/>
    <property type="project" value="TreeGrafter"/>
</dbReference>
<dbReference type="InterPro" id="IPR020837">
    <property type="entry name" value="Fibrinogen_CS"/>
</dbReference>
<dbReference type="InterPro" id="IPR002181">
    <property type="entry name" value="Fibrinogen_a/b/g_C_dom"/>
</dbReference>
<dbReference type="InterPro" id="IPR036056">
    <property type="entry name" value="Fibrinogen-like_C"/>
</dbReference>
<evidence type="ECO:0000313" key="3">
    <source>
        <dbReference type="EMBL" id="CAL4242796.1"/>
    </source>
</evidence>
<dbReference type="PROSITE" id="PS00514">
    <property type="entry name" value="FIBRINOGEN_C_1"/>
    <property type="match status" value="1"/>
</dbReference>
<dbReference type="EMBL" id="CAXKWB010131993">
    <property type="protein sequence ID" value="CAL4242796.1"/>
    <property type="molecule type" value="Genomic_DNA"/>
</dbReference>
<dbReference type="Gene3D" id="4.10.530.10">
    <property type="entry name" value="Gamma-fibrinogen Carboxyl Terminal Fragment, domain 2"/>
    <property type="match status" value="1"/>
</dbReference>
<dbReference type="PROSITE" id="PS51406">
    <property type="entry name" value="FIBRINOGEN_C_2"/>
    <property type="match status" value="1"/>
</dbReference>
<dbReference type="Proteomes" id="UP001497623">
    <property type="component" value="Unassembled WGS sequence"/>
</dbReference>
<accession>A0AAV2STL8</accession>
<proteinExistence type="predicted"/>
<sequence>MYKLGVQDYSGDAGNSFIYHHDKNFSTFDADNDIYDGNCAQRFKGGWWYGKCHESNLNGLYLSGSHSSYANGVNWQHFKGVHYSLKKSEIKIRAKKLTTQIFP</sequence>
<organism evidence="3 4">
    <name type="scientific">Meganyctiphanes norvegica</name>
    <name type="common">Northern krill</name>
    <name type="synonym">Thysanopoda norvegica</name>
    <dbReference type="NCBI Taxonomy" id="48144"/>
    <lineage>
        <taxon>Eukaryota</taxon>
        <taxon>Metazoa</taxon>
        <taxon>Ecdysozoa</taxon>
        <taxon>Arthropoda</taxon>
        <taxon>Crustacea</taxon>
        <taxon>Multicrustacea</taxon>
        <taxon>Malacostraca</taxon>
        <taxon>Eumalacostraca</taxon>
        <taxon>Eucarida</taxon>
        <taxon>Euphausiacea</taxon>
        <taxon>Euphausiidae</taxon>
        <taxon>Meganyctiphanes</taxon>
    </lineage>
</organism>
<evidence type="ECO:0000259" key="2">
    <source>
        <dbReference type="PROSITE" id="PS51406"/>
    </source>
</evidence>
<dbReference type="AlphaFoldDB" id="A0AAV2STL8"/>
<evidence type="ECO:0000313" key="4">
    <source>
        <dbReference type="Proteomes" id="UP001497623"/>
    </source>
</evidence>
<dbReference type="SMART" id="SM00186">
    <property type="entry name" value="FBG"/>
    <property type="match status" value="1"/>
</dbReference>
<keyword evidence="1" id="KW-1015">Disulfide bond</keyword>
<feature type="domain" description="Fibrinogen C-terminal" evidence="2">
    <location>
        <begin position="1"/>
        <end position="96"/>
    </location>
</feature>
<name>A0AAV2STL8_MEGNR</name>
<keyword evidence="4" id="KW-1185">Reference proteome</keyword>
<dbReference type="InterPro" id="IPR050373">
    <property type="entry name" value="Fibrinogen_C-term_domain"/>
</dbReference>
<comment type="caution">
    <text evidence="3">The sequence shown here is derived from an EMBL/GenBank/DDBJ whole genome shotgun (WGS) entry which is preliminary data.</text>
</comment>
<reference evidence="3 4" key="1">
    <citation type="submission" date="2024-05" db="EMBL/GenBank/DDBJ databases">
        <authorList>
            <person name="Wallberg A."/>
        </authorList>
    </citation>
    <scope>NUCLEOTIDE SEQUENCE [LARGE SCALE GENOMIC DNA]</scope>
</reference>